<evidence type="ECO:0000313" key="6">
    <source>
        <dbReference type="EnsemblMetazoa" id="Aqu2.1.14450_001"/>
    </source>
</evidence>
<dbReference type="CDD" id="cd15517">
    <property type="entry name" value="PHD_TCF19_like"/>
    <property type="match status" value="1"/>
</dbReference>
<evidence type="ECO:0000256" key="1">
    <source>
        <dbReference type="ARBA" id="ARBA00022723"/>
    </source>
</evidence>
<keyword evidence="7" id="KW-1185">Reference proteome</keyword>
<dbReference type="Gene3D" id="3.30.160.60">
    <property type="entry name" value="Classic Zinc Finger"/>
    <property type="match status" value="1"/>
</dbReference>
<dbReference type="PROSITE" id="PS01359">
    <property type="entry name" value="ZF_PHD_1"/>
    <property type="match status" value="1"/>
</dbReference>
<dbReference type="PANTHER" id="PTHR33936">
    <property type="entry name" value="PROTEIN CBG17840"/>
    <property type="match status" value="1"/>
</dbReference>
<dbReference type="InterPro" id="IPR001965">
    <property type="entry name" value="Znf_PHD"/>
</dbReference>
<dbReference type="PROSITE" id="PS00028">
    <property type="entry name" value="ZINC_FINGER_C2H2_1"/>
    <property type="match status" value="1"/>
</dbReference>
<dbReference type="InterPro" id="IPR013087">
    <property type="entry name" value="Znf_C2H2_type"/>
</dbReference>
<evidence type="ECO:0000313" key="7">
    <source>
        <dbReference type="Proteomes" id="UP000007879"/>
    </source>
</evidence>
<dbReference type="InParanoid" id="A0A1X7TI68"/>
<dbReference type="InterPro" id="IPR013083">
    <property type="entry name" value="Znf_RING/FYVE/PHD"/>
</dbReference>
<dbReference type="InterPro" id="IPR011011">
    <property type="entry name" value="Znf_FYVE_PHD"/>
</dbReference>
<dbReference type="SMART" id="SM00249">
    <property type="entry name" value="PHD"/>
    <property type="match status" value="1"/>
</dbReference>
<dbReference type="Pfam" id="PF10551">
    <property type="entry name" value="MULE"/>
    <property type="match status" value="1"/>
</dbReference>
<name>A0A1X7TI68_AMPQE</name>
<dbReference type="PANTHER" id="PTHR33936:SF24">
    <property type="entry name" value="C2H2-TYPE DOMAIN-CONTAINING PROTEIN"/>
    <property type="match status" value="1"/>
</dbReference>
<dbReference type="OrthoDB" id="5982839at2759"/>
<gene>
    <name evidence="6" type="primary">109587635</name>
</gene>
<keyword evidence="3" id="KW-0862">Zinc</keyword>
<keyword evidence="1" id="KW-0479">Metal-binding</keyword>
<organism evidence="6">
    <name type="scientific">Amphimedon queenslandica</name>
    <name type="common">Sponge</name>
    <dbReference type="NCBI Taxonomy" id="400682"/>
    <lineage>
        <taxon>Eukaryota</taxon>
        <taxon>Metazoa</taxon>
        <taxon>Porifera</taxon>
        <taxon>Demospongiae</taxon>
        <taxon>Heteroscleromorpha</taxon>
        <taxon>Haplosclerida</taxon>
        <taxon>Niphatidae</taxon>
        <taxon>Amphimedon</taxon>
    </lineage>
</organism>
<reference evidence="7" key="1">
    <citation type="journal article" date="2010" name="Nature">
        <title>The Amphimedon queenslandica genome and the evolution of animal complexity.</title>
        <authorList>
            <person name="Srivastava M."/>
            <person name="Simakov O."/>
            <person name="Chapman J."/>
            <person name="Fahey B."/>
            <person name="Gauthier M.E."/>
            <person name="Mitros T."/>
            <person name="Richards G.S."/>
            <person name="Conaco C."/>
            <person name="Dacre M."/>
            <person name="Hellsten U."/>
            <person name="Larroux C."/>
            <person name="Putnam N.H."/>
            <person name="Stanke M."/>
            <person name="Adamska M."/>
            <person name="Darling A."/>
            <person name="Degnan S.M."/>
            <person name="Oakley T.H."/>
            <person name="Plachetzki D.C."/>
            <person name="Zhai Y."/>
            <person name="Adamski M."/>
            <person name="Calcino A."/>
            <person name="Cummins S.F."/>
            <person name="Goodstein D.M."/>
            <person name="Harris C."/>
            <person name="Jackson D.J."/>
            <person name="Leys S.P."/>
            <person name="Shu S."/>
            <person name="Woodcroft B.J."/>
            <person name="Vervoort M."/>
            <person name="Kosik K.S."/>
            <person name="Manning G."/>
            <person name="Degnan B.M."/>
            <person name="Rokhsar D.S."/>
        </authorList>
    </citation>
    <scope>NUCLEOTIDE SEQUENCE [LARGE SCALE GENOMIC DNA]</scope>
</reference>
<feature type="domain" description="PHD-type" evidence="5">
    <location>
        <begin position="782"/>
        <end position="840"/>
    </location>
</feature>
<dbReference type="EnsemblMetazoa" id="XM_020003862.1">
    <property type="protein sequence ID" value="XP_019859421.1"/>
    <property type="gene ID" value="LOC109587635"/>
</dbReference>
<dbReference type="InterPro" id="IPR019786">
    <property type="entry name" value="Zinc_finger_PHD-type_CS"/>
</dbReference>
<dbReference type="GO" id="GO:0008270">
    <property type="term" value="F:zinc ion binding"/>
    <property type="evidence" value="ECO:0007669"/>
    <property type="project" value="UniProtKB-KW"/>
</dbReference>
<reference evidence="6" key="2">
    <citation type="submission" date="2017-05" db="UniProtKB">
        <authorList>
            <consortium name="EnsemblMetazoa"/>
        </authorList>
    </citation>
    <scope>IDENTIFICATION</scope>
</reference>
<dbReference type="AlphaFoldDB" id="A0A1X7TI68"/>
<dbReference type="SMART" id="SM00355">
    <property type="entry name" value="ZnF_C2H2"/>
    <property type="match status" value="2"/>
</dbReference>
<evidence type="ECO:0000256" key="2">
    <source>
        <dbReference type="ARBA" id="ARBA00022771"/>
    </source>
</evidence>
<evidence type="ECO:0000256" key="3">
    <source>
        <dbReference type="ARBA" id="ARBA00022833"/>
    </source>
</evidence>
<proteinExistence type="predicted"/>
<accession>A0A1X7TI68</accession>
<protein>
    <recommendedName>
        <fullName evidence="5">PHD-type domain-containing protein</fullName>
    </recommendedName>
</protein>
<dbReference type="KEGG" id="aqu:109587635"/>
<evidence type="ECO:0000256" key="4">
    <source>
        <dbReference type="PROSITE-ProRule" id="PRU00146"/>
    </source>
</evidence>
<dbReference type="EnsemblMetazoa" id="Aqu2.1.14450_001">
    <property type="protein sequence ID" value="Aqu2.1.14450_001"/>
    <property type="gene ID" value="Aqu2.1.14450"/>
</dbReference>
<dbReference type="Proteomes" id="UP000007879">
    <property type="component" value="Unassembled WGS sequence"/>
</dbReference>
<dbReference type="eggNOG" id="ENOG502QVXX">
    <property type="taxonomic scope" value="Eukaryota"/>
</dbReference>
<dbReference type="InterPro" id="IPR018289">
    <property type="entry name" value="MULE_transposase_dom"/>
</dbReference>
<dbReference type="SUPFAM" id="SSF57903">
    <property type="entry name" value="FYVE/PHD zinc finger"/>
    <property type="match status" value="1"/>
</dbReference>
<keyword evidence="2 4" id="KW-0863">Zinc-finger</keyword>
<evidence type="ECO:0000259" key="5">
    <source>
        <dbReference type="PROSITE" id="PS50016"/>
    </source>
</evidence>
<dbReference type="InterPro" id="IPR019787">
    <property type="entry name" value="Znf_PHD-finger"/>
</dbReference>
<dbReference type="InterPro" id="IPR052797">
    <property type="entry name" value="RegFact_GeneExpr_CellDeath"/>
</dbReference>
<sequence>MAANSRGDSSSQPRINCSHCQKSYADTKGVSRHIKQCHPERSDETGSLLCPFCLSTKFCRISSLEAHLKEIHHLSIDNSEHSFASYDDFSLWKSREEESTSSNFVMHGGSVVKDCVKHVYFYCNRSGESRKGRKSGARSSKMKETSKIGATCVAHMKVEQNMVSGNCKVYYNSTHCGHKKDLAHIRLPDSSRVKIASQLRAGVSINNILDSIRDVSLDQGYKREHLIVRQDIKNIERILNLSNIQKHTNDQTSVAIWVQEALTQPYNPVLVFKLQGRKDSVVGDTDNLEEKNFILAIQTEFQCDAMKKFACNGRVVCVDATHGTNVYDFFLITVMVLDDYGEGVPVAWCISDREDSSVLSQFFKHMHERVGNIGPDYFMSDDAEQYHTAWCGVFGPVKKKLLCIWHVDRAWKKAIHAHVPGDEQKAEVYHMLRVLLNETSITDFQVLLSQAMSYFEEKHPRFYEYMRTTYATRSDQWATCHRINASIGTNMAVEAFHRVLKIEYLQHKQNRRLDHLLHVLFKINRDLIYNYIRKEEIGKRSHKLCEIRKRHCSAVTINERGIDIQSNDGNSWKVKSQSTPDQWYIVEKIASACNLSCKLRCDECNICTHMFSCNCMDAVMHFTISKHIHLVCMHHQVTCNPNIELSLIDSTAVDDSQPVTVATCISSAGPGSSVPSSLGTLSKESLLKKHEEVRDMIVKSSGQNLAELNSHLSSMMALLQTQVDVMAQPLPVRKRPAPNANIVTQAKFYSTKKRRTEAMKAIKKPSSEEQTTIKSHLSQVDVTVCSICFNSDDDHRQESDVQWIECVKCSTWVHQSCAKRTFSSSSLDLENFECFSCIRNSN</sequence>
<dbReference type="Gene3D" id="3.30.40.10">
    <property type="entry name" value="Zinc/RING finger domain, C3HC4 (zinc finger)"/>
    <property type="match status" value="1"/>
</dbReference>
<dbReference type="PROSITE" id="PS50016">
    <property type="entry name" value="ZF_PHD_2"/>
    <property type="match status" value="1"/>
</dbReference>